<evidence type="ECO:0000259" key="5">
    <source>
        <dbReference type="PROSITE" id="PS50931"/>
    </source>
</evidence>
<sequence>MSINRISLYHLETLIWIDRLGTFAAAAKKLNTTQPAISARIAELEERLGAILFQKHGRSANLTPVGRELVREYLPVWEQLQTILLRSSGFEQIRGHVRIGAGEIAAASCLPRFMADMKERWPDLTFDIEIELTAQMIQALLTGKIDLAFAAGLVAHPALKATSIGAAELLWVASPSVAKRMATDDQCSIHSLWSLPSHSPIYQLMRDALTLFPIRHRTINLCNNVRMIIDIVTMGDGFALVPKSMVRPQLASGALVPVLIDQKVEPIVFHIVTRCGEGSPVINEILRLAGKIDLESA</sequence>
<dbReference type="Gene3D" id="1.10.10.10">
    <property type="entry name" value="Winged helix-like DNA-binding domain superfamily/Winged helix DNA-binding domain"/>
    <property type="match status" value="1"/>
</dbReference>
<organism evidence="6 7">
    <name type="scientific">Rhizobium lusitanum</name>
    <dbReference type="NCBI Taxonomy" id="293958"/>
    <lineage>
        <taxon>Bacteria</taxon>
        <taxon>Pseudomonadati</taxon>
        <taxon>Pseudomonadota</taxon>
        <taxon>Alphaproteobacteria</taxon>
        <taxon>Hyphomicrobiales</taxon>
        <taxon>Rhizobiaceae</taxon>
        <taxon>Rhizobium/Agrobacterium group</taxon>
        <taxon>Rhizobium</taxon>
    </lineage>
</organism>
<comment type="caution">
    <text evidence="6">The sequence shown here is derived from an EMBL/GenBank/DDBJ whole genome shotgun (WGS) entry which is preliminary data.</text>
</comment>
<dbReference type="PANTHER" id="PTHR30126:SF77">
    <property type="entry name" value="TRANSCRIPTIONAL REGULATORY PROTEIN"/>
    <property type="match status" value="1"/>
</dbReference>
<dbReference type="Pfam" id="PF03466">
    <property type="entry name" value="LysR_substrate"/>
    <property type="match status" value="1"/>
</dbReference>
<dbReference type="InterPro" id="IPR000847">
    <property type="entry name" value="LysR_HTH_N"/>
</dbReference>
<evidence type="ECO:0000313" key="6">
    <source>
        <dbReference type="EMBL" id="MBB6489390.1"/>
    </source>
</evidence>
<dbReference type="InterPro" id="IPR036390">
    <property type="entry name" value="WH_DNA-bd_sf"/>
</dbReference>
<dbReference type="RefSeq" id="WP_184711342.1">
    <property type="nucleotide sequence ID" value="NZ_JACHBG010000038.1"/>
</dbReference>
<dbReference type="Gene3D" id="3.40.190.290">
    <property type="match status" value="1"/>
</dbReference>
<dbReference type="Proteomes" id="UP000565576">
    <property type="component" value="Unassembled WGS sequence"/>
</dbReference>
<dbReference type="AlphaFoldDB" id="A0A7X0IY67"/>
<evidence type="ECO:0000313" key="7">
    <source>
        <dbReference type="Proteomes" id="UP000565576"/>
    </source>
</evidence>
<dbReference type="InterPro" id="IPR005119">
    <property type="entry name" value="LysR_subst-bd"/>
</dbReference>
<evidence type="ECO:0000256" key="4">
    <source>
        <dbReference type="ARBA" id="ARBA00023163"/>
    </source>
</evidence>
<name>A0A7X0IY67_9HYPH</name>
<accession>A0A7X0IY67</accession>
<gene>
    <name evidence="6" type="ORF">GGD46_006717</name>
</gene>
<comment type="similarity">
    <text evidence="1">Belongs to the LysR transcriptional regulatory family.</text>
</comment>
<dbReference type="GO" id="GO:0000976">
    <property type="term" value="F:transcription cis-regulatory region binding"/>
    <property type="evidence" value="ECO:0007669"/>
    <property type="project" value="TreeGrafter"/>
</dbReference>
<dbReference type="SUPFAM" id="SSF46785">
    <property type="entry name" value="Winged helix' DNA-binding domain"/>
    <property type="match status" value="1"/>
</dbReference>
<keyword evidence="2" id="KW-0805">Transcription regulation</keyword>
<dbReference type="EMBL" id="JACHBG010000038">
    <property type="protein sequence ID" value="MBB6489390.1"/>
    <property type="molecule type" value="Genomic_DNA"/>
</dbReference>
<proteinExistence type="inferred from homology"/>
<dbReference type="InterPro" id="IPR036388">
    <property type="entry name" value="WH-like_DNA-bd_sf"/>
</dbReference>
<dbReference type="PANTHER" id="PTHR30126">
    <property type="entry name" value="HTH-TYPE TRANSCRIPTIONAL REGULATOR"/>
    <property type="match status" value="1"/>
</dbReference>
<dbReference type="GO" id="GO:0003700">
    <property type="term" value="F:DNA-binding transcription factor activity"/>
    <property type="evidence" value="ECO:0007669"/>
    <property type="project" value="InterPro"/>
</dbReference>
<dbReference type="PRINTS" id="PR00039">
    <property type="entry name" value="HTHLYSR"/>
</dbReference>
<evidence type="ECO:0000256" key="2">
    <source>
        <dbReference type="ARBA" id="ARBA00023015"/>
    </source>
</evidence>
<protein>
    <submittedName>
        <fullName evidence="6">DNA-binding transcriptional LysR family regulator</fullName>
    </submittedName>
</protein>
<keyword evidence="3 6" id="KW-0238">DNA-binding</keyword>
<dbReference type="CDD" id="cd05466">
    <property type="entry name" value="PBP2_LTTR_substrate"/>
    <property type="match status" value="1"/>
</dbReference>
<reference evidence="6 7" key="1">
    <citation type="submission" date="2020-08" db="EMBL/GenBank/DDBJ databases">
        <title>Genomic Encyclopedia of Type Strains, Phase IV (KMG-V): Genome sequencing to study the core and pangenomes of soil and plant-associated prokaryotes.</title>
        <authorList>
            <person name="Whitman W."/>
        </authorList>
    </citation>
    <scope>NUCLEOTIDE SEQUENCE [LARGE SCALE GENOMIC DNA]</scope>
    <source>
        <strain evidence="6 7">SEMIA 4060</strain>
    </source>
</reference>
<dbReference type="SUPFAM" id="SSF53850">
    <property type="entry name" value="Periplasmic binding protein-like II"/>
    <property type="match status" value="1"/>
</dbReference>
<evidence type="ECO:0000256" key="1">
    <source>
        <dbReference type="ARBA" id="ARBA00009437"/>
    </source>
</evidence>
<feature type="domain" description="HTH lysR-type" evidence="5">
    <location>
        <begin position="6"/>
        <end position="63"/>
    </location>
</feature>
<dbReference type="Pfam" id="PF00126">
    <property type="entry name" value="HTH_1"/>
    <property type="match status" value="1"/>
</dbReference>
<dbReference type="PROSITE" id="PS50931">
    <property type="entry name" value="HTH_LYSR"/>
    <property type="match status" value="1"/>
</dbReference>
<evidence type="ECO:0000256" key="3">
    <source>
        <dbReference type="ARBA" id="ARBA00023125"/>
    </source>
</evidence>
<keyword evidence="4" id="KW-0804">Transcription</keyword>